<accession>A0A7R8ZMM0</accession>
<reference evidence="6" key="1">
    <citation type="submission" date="2020-11" db="EMBL/GenBank/DDBJ databases">
        <authorList>
            <person name="Tran Van P."/>
        </authorList>
    </citation>
    <scope>NUCLEOTIDE SEQUENCE</scope>
</reference>
<feature type="compositionally biased region" description="Basic residues" evidence="5">
    <location>
        <begin position="228"/>
        <end position="239"/>
    </location>
</feature>
<dbReference type="InterPro" id="IPR027417">
    <property type="entry name" value="P-loop_NTPase"/>
</dbReference>
<dbReference type="AlphaFoldDB" id="A0A7R8ZMM0"/>
<feature type="compositionally biased region" description="Polar residues" evidence="5">
    <location>
        <begin position="257"/>
        <end position="271"/>
    </location>
</feature>
<dbReference type="Gene3D" id="3.40.50.300">
    <property type="entry name" value="P-loop containing nucleotide triphosphate hydrolases"/>
    <property type="match status" value="1"/>
</dbReference>
<keyword evidence="2" id="KW-0547">Nucleotide-binding</keyword>
<dbReference type="SMART" id="SM00174">
    <property type="entry name" value="RHO"/>
    <property type="match status" value="1"/>
</dbReference>
<organism evidence="6">
    <name type="scientific">Cyprideis torosa</name>
    <dbReference type="NCBI Taxonomy" id="163714"/>
    <lineage>
        <taxon>Eukaryota</taxon>
        <taxon>Metazoa</taxon>
        <taxon>Ecdysozoa</taxon>
        <taxon>Arthropoda</taxon>
        <taxon>Crustacea</taxon>
        <taxon>Oligostraca</taxon>
        <taxon>Ostracoda</taxon>
        <taxon>Podocopa</taxon>
        <taxon>Podocopida</taxon>
        <taxon>Cytherocopina</taxon>
        <taxon>Cytheroidea</taxon>
        <taxon>Cytherideidae</taxon>
        <taxon>Cyprideis</taxon>
    </lineage>
</organism>
<dbReference type="InterPro" id="IPR001496">
    <property type="entry name" value="SOCS_box"/>
</dbReference>
<dbReference type="SUPFAM" id="SSF52540">
    <property type="entry name" value="P-loop containing nucleoside triphosphate hydrolases"/>
    <property type="match status" value="1"/>
</dbReference>
<dbReference type="SMART" id="SM00969">
    <property type="entry name" value="SOCS_box"/>
    <property type="match status" value="1"/>
</dbReference>
<name>A0A7R8ZMM0_9CRUS</name>
<dbReference type="SMART" id="SM00253">
    <property type="entry name" value="SOCS"/>
    <property type="match status" value="1"/>
</dbReference>
<dbReference type="PROSITE" id="PS51421">
    <property type="entry name" value="RAS"/>
    <property type="match status" value="1"/>
</dbReference>
<evidence type="ECO:0000313" key="6">
    <source>
        <dbReference type="EMBL" id="CAD7230177.1"/>
    </source>
</evidence>
<gene>
    <name evidence="6" type="ORF">CTOB1V02_LOCUS8039</name>
</gene>
<dbReference type="InterPro" id="IPR001806">
    <property type="entry name" value="Small_GTPase"/>
</dbReference>
<feature type="region of interest" description="Disordered" evidence="5">
    <location>
        <begin position="1"/>
        <end position="49"/>
    </location>
</feature>
<feature type="non-terminal residue" evidence="6">
    <location>
        <position position="1"/>
    </location>
</feature>
<dbReference type="GO" id="GO:0005525">
    <property type="term" value="F:GTP binding"/>
    <property type="evidence" value="ECO:0007669"/>
    <property type="project" value="UniProtKB-KW"/>
</dbReference>
<protein>
    <submittedName>
        <fullName evidence="6">Uncharacterized protein</fullName>
    </submittedName>
</protein>
<dbReference type="GO" id="GO:0003924">
    <property type="term" value="F:GTPase activity"/>
    <property type="evidence" value="ECO:0007669"/>
    <property type="project" value="InterPro"/>
</dbReference>
<dbReference type="PROSITE" id="PS51419">
    <property type="entry name" value="RAB"/>
    <property type="match status" value="1"/>
</dbReference>
<dbReference type="OrthoDB" id="6339763at2759"/>
<keyword evidence="4" id="KW-0636">Prenylation</keyword>
<dbReference type="EMBL" id="OB662515">
    <property type="protein sequence ID" value="CAD7230177.1"/>
    <property type="molecule type" value="Genomic_DNA"/>
</dbReference>
<dbReference type="SMART" id="SM00175">
    <property type="entry name" value="RAB"/>
    <property type="match status" value="1"/>
</dbReference>
<feature type="compositionally biased region" description="Basic and acidic residues" evidence="5">
    <location>
        <begin position="1"/>
        <end position="34"/>
    </location>
</feature>
<dbReference type="PRINTS" id="PR00449">
    <property type="entry name" value="RASTRNSFRMNG"/>
</dbReference>
<dbReference type="SMART" id="SM00173">
    <property type="entry name" value="RAS"/>
    <property type="match status" value="1"/>
</dbReference>
<proteinExistence type="inferred from homology"/>
<dbReference type="PROSITE" id="PS50225">
    <property type="entry name" value="SOCS"/>
    <property type="match status" value="1"/>
</dbReference>
<feature type="region of interest" description="Disordered" evidence="5">
    <location>
        <begin position="212"/>
        <end position="282"/>
    </location>
</feature>
<dbReference type="Pfam" id="PF07525">
    <property type="entry name" value="SOCS_box"/>
    <property type="match status" value="1"/>
</dbReference>
<dbReference type="FunFam" id="3.40.50.300:FF:001447">
    <property type="entry name" value="Ras-related protein Rab-1B"/>
    <property type="match status" value="1"/>
</dbReference>
<evidence type="ECO:0000256" key="2">
    <source>
        <dbReference type="ARBA" id="ARBA00022741"/>
    </source>
</evidence>
<sequence>ENALEKENAGPRTPREYLEERLRGRALGEEDGRHSAGPSSWNCSGGSPGKVAHKSTTILLEGRRVKLEVWDASGQGRFITVLRSYSRGAQGILLVYDITNKWSFDSLDRWIKEIAEHAPGVPMVLVGNRLEYEFRRGVTRDAAEQYARKHCMPFLEVDHMKHPVASLQEVCCRTIMRTTTVYGIDQLPLPTSIKAQLKSYALTHVHEPLTPGYVRRKGASNSSNHLPAKLRRGVKRAKSFRSALSSSHAPTPPPLPTSANQPPTNQPSVNHLSHFPRSCAIT</sequence>
<dbReference type="Pfam" id="PF00071">
    <property type="entry name" value="Ras"/>
    <property type="match status" value="1"/>
</dbReference>
<dbReference type="PANTHER" id="PTHR47980">
    <property type="entry name" value="LD44762P"/>
    <property type="match status" value="1"/>
</dbReference>
<evidence type="ECO:0000256" key="1">
    <source>
        <dbReference type="ARBA" id="ARBA00006270"/>
    </source>
</evidence>
<dbReference type="InterPro" id="IPR050305">
    <property type="entry name" value="Small_GTPase_Rab"/>
</dbReference>
<evidence type="ECO:0000256" key="3">
    <source>
        <dbReference type="ARBA" id="ARBA00023134"/>
    </source>
</evidence>
<keyword evidence="3" id="KW-0342">GTP-binding</keyword>
<comment type="similarity">
    <text evidence="1">Belongs to the small GTPase superfamily. Rab family.</text>
</comment>
<evidence type="ECO:0000256" key="4">
    <source>
        <dbReference type="ARBA" id="ARBA00023289"/>
    </source>
</evidence>
<evidence type="ECO:0000256" key="5">
    <source>
        <dbReference type="SAM" id="MobiDB-lite"/>
    </source>
</evidence>
<keyword evidence="4" id="KW-0449">Lipoprotein</keyword>